<dbReference type="EMBL" id="MBUA01000001">
    <property type="protein sequence ID" value="MBC6489872.1"/>
    <property type="molecule type" value="Genomic_DNA"/>
</dbReference>
<dbReference type="Gene3D" id="3.20.20.150">
    <property type="entry name" value="Divalent-metal-dependent TIM barrel enzymes"/>
    <property type="match status" value="1"/>
</dbReference>
<dbReference type="PANTHER" id="PTHR12110">
    <property type="entry name" value="HYDROXYPYRUVATE ISOMERASE"/>
    <property type="match status" value="1"/>
</dbReference>
<organism evidence="3 4">
    <name type="scientific">Flavihumibacter stibioxidans</name>
    <dbReference type="NCBI Taxonomy" id="1834163"/>
    <lineage>
        <taxon>Bacteria</taxon>
        <taxon>Pseudomonadati</taxon>
        <taxon>Bacteroidota</taxon>
        <taxon>Chitinophagia</taxon>
        <taxon>Chitinophagales</taxon>
        <taxon>Chitinophagaceae</taxon>
        <taxon>Flavihumibacter</taxon>
    </lineage>
</organism>
<protein>
    <submittedName>
        <fullName evidence="3">Sugar phosphate isomerase</fullName>
    </submittedName>
</protein>
<feature type="domain" description="Xylose isomerase-like TIM barrel" evidence="2">
    <location>
        <begin position="51"/>
        <end position="278"/>
    </location>
</feature>
<dbReference type="InterPro" id="IPR036237">
    <property type="entry name" value="Xyl_isomerase-like_sf"/>
</dbReference>
<feature type="signal peptide" evidence="1">
    <location>
        <begin position="1"/>
        <end position="19"/>
    </location>
</feature>
<evidence type="ECO:0000256" key="1">
    <source>
        <dbReference type="SAM" id="SignalP"/>
    </source>
</evidence>
<dbReference type="GO" id="GO:0016853">
    <property type="term" value="F:isomerase activity"/>
    <property type="evidence" value="ECO:0007669"/>
    <property type="project" value="UniProtKB-KW"/>
</dbReference>
<dbReference type="InterPro" id="IPR013022">
    <property type="entry name" value="Xyl_isomerase-like_TIM-brl"/>
</dbReference>
<keyword evidence="3" id="KW-0413">Isomerase</keyword>
<comment type="caution">
    <text evidence="3">The sequence shown here is derived from an EMBL/GenBank/DDBJ whole genome shotgun (WGS) entry which is preliminary data.</text>
</comment>
<evidence type="ECO:0000313" key="3">
    <source>
        <dbReference type="EMBL" id="MBC6489872.1"/>
    </source>
</evidence>
<dbReference type="InterPro" id="IPR050312">
    <property type="entry name" value="IolE/XylAMocC-like"/>
</dbReference>
<keyword evidence="1" id="KW-0732">Signal</keyword>
<dbReference type="RefSeq" id="WP_187255209.1">
    <property type="nucleotide sequence ID" value="NZ_JBHULF010000006.1"/>
</dbReference>
<accession>A0ABR7M4H0</accession>
<gene>
    <name evidence="3" type="ORF">BC349_02755</name>
</gene>
<dbReference type="PANTHER" id="PTHR12110:SF41">
    <property type="entry name" value="INOSOSE DEHYDRATASE"/>
    <property type="match status" value="1"/>
</dbReference>
<dbReference type="Pfam" id="PF01261">
    <property type="entry name" value="AP_endonuc_2"/>
    <property type="match status" value="1"/>
</dbReference>
<keyword evidence="4" id="KW-1185">Reference proteome</keyword>
<evidence type="ECO:0000259" key="2">
    <source>
        <dbReference type="Pfam" id="PF01261"/>
    </source>
</evidence>
<proteinExistence type="predicted"/>
<name>A0ABR7M4H0_9BACT</name>
<dbReference type="SUPFAM" id="SSF51658">
    <property type="entry name" value="Xylose isomerase-like"/>
    <property type="match status" value="1"/>
</dbReference>
<sequence>MKKLVALLFCASVMYGAKAQSLGDHIRSRIGIQAYTFRNSFQHNIPATLDTIKQMGLTNLELYTLWGKTASEIKQLLDEKGMVCTSFGASYDDLVNKTDEVGMNATTLGASFVMVAWIPHKGPFNAEVAKQAAEDFNRAGKILKEKYGVTFCYHNHGYEFIPYEKGDLFDLIVSSTNPDWVSFELDLLWAQFPGVDPVKLLKKYGSRIKLMHVKDLRKGVKGDFSGGTSTENDVMVGTGQVNFPAVMKAARKAGLVWLYIEDESSHIHKQVPGSLKYLYAL</sequence>
<evidence type="ECO:0000313" key="4">
    <source>
        <dbReference type="Proteomes" id="UP000765802"/>
    </source>
</evidence>
<feature type="chain" id="PRO_5045911202" evidence="1">
    <location>
        <begin position="20"/>
        <end position="281"/>
    </location>
</feature>
<dbReference type="Proteomes" id="UP000765802">
    <property type="component" value="Unassembled WGS sequence"/>
</dbReference>
<reference evidence="3 4" key="1">
    <citation type="submission" date="2016-07" db="EMBL/GenBank/DDBJ databases">
        <title>Genome analysis of Flavihumibacter stibioxidans YS-17.</title>
        <authorList>
            <person name="Shi K."/>
            <person name="Han Y."/>
            <person name="Wang G."/>
        </authorList>
    </citation>
    <scope>NUCLEOTIDE SEQUENCE [LARGE SCALE GENOMIC DNA]</scope>
    <source>
        <strain evidence="3 4">YS-17</strain>
    </source>
</reference>